<sequence length="84" mass="9039">MKVSHFYEKGSKKVNEDVCILNEKAGIFAAIDGATGLDGTPGHIASYAIGEVLRQAEKDMALFSVLKAANEKVQENTLGTIQEK</sequence>
<proteinExistence type="predicted"/>
<dbReference type="Proteomes" id="UP001281447">
    <property type="component" value="Unassembled WGS sequence"/>
</dbReference>
<evidence type="ECO:0000313" key="1">
    <source>
        <dbReference type="EMBL" id="MDY0393459.1"/>
    </source>
</evidence>
<comment type="caution">
    <text evidence="1">The sequence shown here is derived from an EMBL/GenBank/DDBJ whole genome shotgun (WGS) entry which is preliminary data.</text>
</comment>
<reference evidence="1 2" key="1">
    <citation type="submission" date="2023-10" db="EMBL/GenBank/DDBJ databases">
        <title>Virgibacillus halophilus 5B73C genome.</title>
        <authorList>
            <person name="Miliotis G."/>
            <person name="Sengupta P."/>
            <person name="Hameed A."/>
            <person name="Chuvochina M."/>
            <person name="Mcdonagh F."/>
            <person name="Simpson A.C."/>
            <person name="Singh N.K."/>
            <person name="Rekha P.D."/>
            <person name="Raman K."/>
            <person name="Hugenholtz P."/>
            <person name="Venkateswaran K."/>
        </authorList>
    </citation>
    <scope>NUCLEOTIDE SEQUENCE [LARGE SCALE GENOMIC DNA]</scope>
    <source>
        <strain evidence="1 2">5B73C</strain>
    </source>
</reference>
<organism evidence="1 2">
    <name type="scientific">Tigheibacillus halophilus</name>
    <dbReference type="NCBI Taxonomy" id="361280"/>
    <lineage>
        <taxon>Bacteria</taxon>
        <taxon>Bacillati</taxon>
        <taxon>Bacillota</taxon>
        <taxon>Bacilli</taxon>
        <taxon>Bacillales</taxon>
        <taxon>Bacillaceae</taxon>
        <taxon>Tigheibacillus</taxon>
    </lineage>
</organism>
<gene>
    <name evidence="1" type="ORF">RWE15_02210</name>
</gene>
<name>A0ABU5C4G7_9BACI</name>
<accession>A0ABU5C4G7</accession>
<protein>
    <submittedName>
        <fullName evidence="1">Uncharacterized protein</fullName>
    </submittedName>
</protein>
<dbReference type="RefSeq" id="WP_390356500.1">
    <property type="nucleotide sequence ID" value="NZ_JBHUIZ010000013.1"/>
</dbReference>
<keyword evidence="2" id="KW-1185">Reference proteome</keyword>
<dbReference type="EMBL" id="JAWDIP010000003">
    <property type="protein sequence ID" value="MDY0393459.1"/>
    <property type="molecule type" value="Genomic_DNA"/>
</dbReference>
<evidence type="ECO:0000313" key="2">
    <source>
        <dbReference type="Proteomes" id="UP001281447"/>
    </source>
</evidence>